<dbReference type="GO" id="GO:0016491">
    <property type="term" value="F:oxidoreductase activity"/>
    <property type="evidence" value="ECO:0007669"/>
    <property type="project" value="InterPro"/>
</dbReference>
<dbReference type="PRINTS" id="PR00410">
    <property type="entry name" value="PHEHYDRXLASE"/>
</dbReference>
<evidence type="ECO:0000256" key="3">
    <source>
        <dbReference type="ARBA" id="ARBA00022989"/>
    </source>
</evidence>
<evidence type="ECO:0000256" key="5">
    <source>
        <dbReference type="SAM" id="Phobius"/>
    </source>
</evidence>
<feature type="transmembrane region" description="Helical" evidence="5">
    <location>
        <begin position="43"/>
        <end position="62"/>
    </location>
</feature>
<dbReference type="RefSeq" id="WP_225225389.1">
    <property type="nucleotide sequence ID" value="NZ_VJXY01000002.1"/>
</dbReference>
<organism evidence="7 8">
    <name type="scientific">Komarekiella delphini-convector SJRDD-AB1</name>
    <dbReference type="NCBI Taxonomy" id="2593771"/>
    <lineage>
        <taxon>Bacteria</taxon>
        <taxon>Bacillati</taxon>
        <taxon>Cyanobacteriota</taxon>
        <taxon>Cyanophyceae</taxon>
        <taxon>Nostocales</taxon>
        <taxon>Nostocaceae</taxon>
        <taxon>Komarekiella</taxon>
        <taxon>Komarekiella delphini-convector</taxon>
    </lineage>
</organism>
<dbReference type="SUPFAM" id="SSF63380">
    <property type="entry name" value="Riboflavin synthase domain-like"/>
    <property type="match status" value="1"/>
</dbReference>
<gene>
    <name evidence="7" type="ORF">FNW02_03000</name>
</gene>
<keyword evidence="2 5" id="KW-0812">Transmembrane</keyword>
<protein>
    <submittedName>
        <fullName evidence="7">Oxidoreductase</fullName>
    </submittedName>
</protein>
<keyword evidence="3 5" id="KW-1133">Transmembrane helix</keyword>
<dbReference type="Proteomes" id="UP001165986">
    <property type="component" value="Unassembled WGS sequence"/>
</dbReference>
<dbReference type="Pfam" id="PF00175">
    <property type="entry name" value="NAD_binding_1"/>
    <property type="match status" value="1"/>
</dbReference>
<evidence type="ECO:0000256" key="2">
    <source>
        <dbReference type="ARBA" id="ARBA00022692"/>
    </source>
</evidence>
<dbReference type="InterPro" id="IPR013130">
    <property type="entry name" value="Fe3_Rdtase_TM_dom"/>
</dbReference>
<feature type="transmembrane region" description="Helical" evidence="5">
    <location>
        <begin position="322"/>
        <end position="342"/>
    </location>
</feature>
<feature type="transmembrane region" description="Helical" evidence="5">
    <location>
        <begin position="181"/>
        <end position="200"/>
    </location>
</feature>
<proteinExistence type="predicted"/>
<evidence type="ECO:0000256" key="4">
    <source>
        <dbReference type="ARBA" id="ARBA00023136"/>
    </source>
</evidence>
<dbReference type="GO" id="GO:0016020">
    <property type="term" value="C:membrane"/>
    <property type="evidence" value="ECO:0007669"/>
    <property type="project" value="UniProtKB-SubCell"/>
</dbReference>
<evidence type="ECO:0000313" key="7">
    <source>
        <dbReference type="EMBL" id="MBD6614850.1"/>
    </source>
</evidence>
<feature type="transmembrane region" description="Helical" evidence="5">
    <location>
        <begin position="151"/>
        <end position="175"/>
    </location>
</feature>
<dbReference type="InterPro" id="IPR017938">
    <property type="entry name" value="Riboflavin_synthase-like_b-brl"/>
</dbReference>
<evidence type="ECO:0000256" key="1">
    <source>
        <dbReference type="ARBA" id="ARBA00004141"/>
    </source>
</evidence>
<feature type="transmembrane region" description="Helical" evidence="5">
    <location>
        <begin position="83"/>
        <end position="101"/>
    </location>
</feature>
<dbReference type="InterPro" id="IPR001433">
    <property type="entry name" value="OxRdtase_FAD/NAD-bd"/>
</dbReference>
<comment type="subcellular location">
    <subcellularLocation>
        <location evidence="1">Membrane</location>
        <topology evidence="1">Multi-pass membrane protein</topology>
    </subcellularLocation>
</comment>
<dbReference type="PANTHER" id="PTHR47354">
    <property type="entry name" value="NADH OXIDOREDUCTASE HCR"/>
    <property type="match status" value="1"/>
</dbReference>
<dbReference type="Gene3D" id="2.40.30.10">
    <property type="entry name" value="Translation factors"/>
    <property type="match status" value="1"/>
</dbReference>
<evidence type="ECO:0000313" key="8">
    <source>
        <dbReference type="Proteomes" id="UP001165986"/>
    </source>
</evidence>
<keyword evidence="8" id="KW-1185">Reference proteome</keyword>
<dbReference type="Gene3D" id="3.40.50.80">
    <property type="entry name" value="Nucleotide-binding domain of ferredoxin-NADP reductase (FNR) module"/>
    <property type="match status" value="1"/>
</dbReference>
<dbReference type="InterPro" id="IPR039261">
    <property type="entry name" value="FNR_nucleotide-bd"/>
</dbReference>
<accession>A0AA40VPL4</accession>
<dbReference type="SFLD" id="SFLDG01168">
    <property type="entry name" value="Ferric_reductase_subgroup_(FRE"/>
    <property type="match status" value="1"/>
</dbReference>
<dbReference type="AlphaFoldDB" id="A0AA40VPL4"/>
<dbReference type="InterPro" id="IPR050415">
    <property type="entry name" value="MRET"/>
</dbReference>
<feature type="transmembrane region" description="Helical" evidence="5">
    <location>
        <begin position="121"/>
        <end position="139"/>
    </location>
</feature>
<dbReference type="InterPro" id="IPR017927">
    <property type="entry name" value="FAD-bd_FR_type"/>
</dbReference>
<dbReference type="EMBL" id="VJXY01000002">
    <property type="protein sequence ID" value="MBD6614850.1"/>
    <property type="molecule type" value="Genomic_DNA"/>
</dbReference>
<comment type="caution">
    <text evidence="7">The sequence shown here is derived from an EMBL/GenBank/DDBJ whole genome shotgun (WGS) entry which is preliminary data.</text>
</comment>
<dbReference type="SUPFAM" id="SSF52343">
    <property type="entry name" value="Ferredoxin reductase-like, C-terminal NADP-linked domain"/>
    <property type="match status" value="1"/>
</dbReference>
<feature type="transmembrane region" description="Helical" evidence="5">
    <location>
        <begin position="12"/>
        <end position="31"/>
    </location>
</feature>
<sequence>MKNPVVIGASWIGAYLVLILLPLLILLLYPPTPSDERSFWLEFSAALGFIGLAMMAMQFALTARINRIEASYGVDLILQFHRYTSIVAFFFILAHPIIVFTNNPETLQLLNFIQAPWRARAAVIATLALIAIIITSIWRKQLNIPYEPWRIAHGILAVVVMAFGLGHVLGVGNYLSLFWKSVIWIGIALAALWLLIYVRLVKPYFMQKKPYLVEAVIPQRGNVWNLVLRPRGHEGIRFQPGQFAWITLEISPLRMREHPFSFASSAEDSNACGGRSQRIEFGIKAVGDFTNTIKDVKPGTKAFLDGPYGVFTTERYEDTAGFVFIAGGIGITPIMSMLVTLAERKDERPLLLIYSSKTWEDITYREEIEELKNKLDLTVVHVLREPPEDWSGESGYVDKELLKRYIPKRTGTRNYFICAVPKMMDQVEKALHELEVPVTNVHMEHYNLV</sequence>
<reference evidence="7" key="1">
    <citation type="submission" date="2019-07" db="EMBL/GenBank/DDBJ databases">
        <title>Toxilogical consequences of a new and cryptic species of cyanobacteria (Komarekiella delphini-convector) recovered from the epidermis of a bottlenose dolphin and 1500 ft. in the air.</title>
        <authorList>
            <person name="Brown A.O."/>
            <person name="Dvorak P."/>
            <person name="Villanueva C.D."/>
            <person name="Foss A.J."/>
            <person name="Garvey A.D."/>
            <person name="Gibson Q.A."/>
            <person name="Johansen J.R."/>
            <person name="Casamatta D.A."/>
        </authorList>
    </citation>
    <scope>NUCLEOTIDE SEQUENCE</scope>
    <source>
        <strain evidence="7">SJRDD-AB1</strain>
    </source>
</reference>
<dbReference type="PROSITE" id="PS51384">
    <property type="entry name" value="FAD_FR"/>
    <property type="match status" value="1"/>
</dbReference>
<keyword evidence="4 5" id="KW-0472">Membrane</keyword>
<feature type="domain" description="FAD-binding FR-type" evidence="6">
    <location>
        <begin position="206"/>
        <end position="314"/>
    </location>
</feature>
<dbReference type="CDD" id="cd06198">
    <property type="entry name" value="FNR_like_3"/>
    <property type="match status" value="1"/>
</dbReference>
<dbReference type="PANTHER" id="PTHR47354:SF5">
    <property type="entry name" value="PROTEIN RFBI"/>
    <property type="match status" value="1"/>
</dbReference>
<dbReference type="SFLD" id="SFLDS00052">
    <property type="entry name" value="Ferric_Reductase_Domain"/>
    <property type="match status" value="1"/>
</dbReference>
<evidence type="ECO:0000259" key="6">
    <source>
        <dbReference type="PROSITE" id="PS51384"/>
    </source>
</evidence>
<dbReference type="Pfam" id="PF01794">
    <property type="entry name" value="Ferric_reduct"/>
    <property type="match status" value="1"/>
</dbReference>
<name>A0AA40VPL4_9NOST</name>